<organism evidence="1 2">
    <name type="scientific">Candida viswanathii</name>
    <dbReference type="NCBI Taxonomy" id="5486"/>
    <lineage>
        <taxon>Eukaryota</taxon>
        <taxon>Fungi</taxon>
        <taxon>Dikarya</taxon>
        <taxon>Ascomycota</taxon>
        <taxon>Saccharomycotina</taxon>
        <taxon>Pichiomycetes</taxon>
        <taxon>Debaryomycetaceae</taxon>
        <taxon>Candida/Lodderomyces clade</taxon>
        <taxon>Candida</taxon>
    </lineage>
</organism>
<evidence type="ECO:0000313" key="2">
    <source>
        <dbReference type="Proteomes" id="UP000253472"/>
    </source>
</evidence>
<name>A0A367YP79_9ASCO</name>
<proteinExistence type="predicted"/>
<comment type="caution">
    <text evidence="1">The sequence shown here is derived from an EMBL/GenBank/DDBJ whole genome shotgun (WGS) entry which is preliminary data.</text>
</comment>
<reference evidence="1 2" key="1">
    <citation type="submission" date="2018-06" db="EMBL/GenBank/DDBJ databases">
        <title>Whole genome sequencing of Candida tropicalis (genome annotated by CSBL at Korea University).</title>
        <authorList>
            <person name="Ahn J."/>
        </authorList>
    </citation>
    <scope>NUCLEOTIDE SEQUENCE [LARGE SCALE GENOMIC DNA]</scope>
    <source>
        <strain evidence="1 2">ATCC 20962</strain>
    </source>
</reference>
<dbReference type="OrthoDB" id="376826at2759"/>
<keyword evidence="2" id="KW-1185">Reference proteome</keyword>
<dbReference type="AlphaFoldDB" id="A0A367YP79"/>
<accession>A0A367YP79</accession>
<dbReference type="EMBL" id="QLNQ01000001">
    <property type="protein sequence ID" value="RCK67577.1"/>
    <property type="molecule type" value="Genomic_DNA"/>
</dbReference>
<protein>
    <submittedName>
        <fullName evidence="1">Uncharacterized protein</fullName>
    </submittedName>
</protein>
<dbReference type="Proteomes" id="UP000253472">
    <property type="component" value="Unassembled WGS sequence"/>
</dbReference>
<gene>
    <name evidence="1" type="ORF">Cantr_02806</name>
</gene>
<evidence type="ECO:0000313" key="1">
    <source>
        <dbReference type="EMBL" id="RCK67577.1"/>
    </source>
</evidence>
<sequence>MSATFIIPQSIREISTNSIAILENSDNANAKQPSQTSYTELPAQGFLAKMMNLPAVNAINGMISSFPAIKIFTSNLVPILVAREQRREVQQLEKIAEYQRKLTK</sequence>